<comment type="cofactor">
    <cofactor evidence="3">
        <name>Mg(2+)</name>
        <dbReference type="ChEBI" id="CHEBI:18420"/>
    </cofactor>
</comment>
<dbReference type="Gene3D" id="3.40.720.10">
    <property type="entry name" value="Alkaline Phosphatase, subunit A"/>
    <property type="match status" value="1"/>
</dbReference>
<dbReference type="GO" id="GO:0006096">
    <property type="term" value="P:glycolytic process"/>
    <property type="evidence" value="ECO:0007669"/>
    <property type="project" value="UniProtKB-KW"/>
</dbReference>
<keyword evidence="8" id="KW-0479">Metal-binding</keyword>
<dbReference type="CDD" id="cd14689">
    <property type="entry name" value="bZIP_CREB3"/>
    <property type="match status" value="1"/>
</dbReference>
<evidence type="ECO:0000256" key="7">
    <source>
        <dbReference type="ARBA" id="ARBA00012026"/>
    </source>
</evidence>
<evidence type="ECO:0000256" key="15">
    <source>
        <dbReference type="SAM" id="MobiDB-lite"/>
    </source>
</evidence>
<evidence type="ECO:0000256" key="13">
    <source>
        <dbReference type="ARBA" id="ARBA00083354"/>
    </source>
</evidence>
<dbReference type="Pfam" id="PF06415">
    <property type="entry name" value="iPGM_N"/>
    <property type="match status" value="1"/>
</dbReference>
<dbReference type="Gene3D" id="1.20.5.170">
    <property type="match status" value="1"/>
</dbReference>
<dbReference type="InterPro" id="IPR006124">
    <property type="entry name" value="Metalloenzyme"/>
</dbReference>
<evidence type="ECO:0000256" key="1">
    <source>
        <dbReference type="ARBA" id="ARBA00000370"/>
    </source>
</evidence>
<dbReference type="InterPro" id="IPR005995">
    <property type="entry name" value="Pgm_bpd_ind"/>
</dbReference>
<dbReference type="AlphaFoldDB" id="A0A8S1GMV7"/>
<evidence type="ECO:0000313" key="18">
    <source>
        <dbReference type="Proteomes" id="UP000835052"/>
    </source>
</evidence>
<dbReference type="PANTHER" id="PTHR31637:SF0">
    <property type="entry name" value="2,3-BISPHOSPHOGLYCERATE-INDEPENDENT PHOSPHOGLYCERATE MUTASE"/>
    <property type="match status" value="1"/>
</dbReference>
<dbReference type="GO" id="GO:0003700">
    <property type="term" value="F:DNA-binding transcription factor activity"/>
    <property type="evidence" value="ECO:0007669"/>
    <property type="project" value="InterPro"/>
</dbReference>
<name>A0A8S1GMV7_9PELO</name>
<evidence type="ECO:0000256" key="9">
    <source>
        <dbReference type="ARBA" id="ARBA00023152"/>
    </source>
</evidence>
<dbReference type="GO" id="GO:0006007">
    <property type="term" value="P:glucose catabolic process"/>
    <property type="evidence" value="ECO:0007669"/>
    <property type="project" value="InterPro"/>
</dbReference>
<evidence type="ECO:0000256" key="10">
    <source>
        <dbReference type="ARBA" id="ARBA00023211"/>
    </source>
</evidence>
<protein>
    <recommendedName>
        <fullName evidence="12">2,3-bisphosphoglycerate-independent phosphoglycerate mutase</fullName>
        <ecNumber evidence="7">5.4.2.12</ecNumber>
    </recommendedName>
    <alternativeName>
        <fullName evidence="13">Cofactor-independent phosphoglycerate mutase homolog</fullName>
    </alternativeName>
</protein>
<dbReference type="EC" id="5.4.2.12" evidence="7"/>
<dbReference type="Proteomes" id="UP000835052">
    <property type="component" value="Unassembled WGS sequence"/>
</dbReference>
<dbReference type="SMART" id="SM00338">
    <property type="entry name" value="BRLZ"/>
    <property type="match status" value="1"/>
</dbReference>
<evidence type="ECO:0000256" key="2">
    <source>
        <dbReference type="ARBA" id="ARBA00001936"/>
    </source>
</evidence>
<dbReference type="InterPro" id="IPR004827">
    <property type="entry name" value="bZIP"/>
</dbReference>
<dbReference type="SUPFAM" id="SSF57959">
    <property type="entry name" value="Leucine zipper domain"/>
    <property type="match status" value="1"/>
</dbReference>
<evidence type="ECO:0000256" key="8">
    <source>
        <dbReference type="ARBA" id="ARBA00022723"/>
    </source>
</evidence>
<dbReference type="PROSITE" id="PS50217">
    <property type="entry name" value="BZIP"/>
    <property type="match status" value="1"/>
</dbReference>
<gene>
    <name evidence="17" type="ORF">CAUJ_LOCUS378</name>
</gene>
<dbReference type="NCBIfam" id="TIGR01307">
    <property type="entry name" value="pgm_bpd_ind"/>
    <property type="match status" value="1"/>
</dbReference>
<dbReference type="InterPro" id="IPR046347">
    <property type="entry name" value="bZIP_sf"/>
</dbReference>
<keyword evidence="11" id="KW-0413">Isomerase</keyword>
<keyword evidence="18" id="KW-1185">Reference proteome</keyword>
<dbReference type="GO" id="GO:0030145">
    <property type="term" value="F:manganese ion binding"/>
    <property type="evidence" value="ECO:0007669"/>
    <property type="project" value="InterPro"/>
</dbReference>
<accession>A0A8S1GMV7</accession>
<dbReference type="InterPro" id="IPR017850">
    <property type="entry name" value="Alkaline_phosphatase_core_sf"/>
</dbReference>
<dbReference type="OrthoDB" id="1886626at2759"/>
<feature type="compositionally biased region" description="Polar residues" evidence="15">
    <location>
        <begin position="696"/>
        <end position="712"/>
    </location>
</feature>
<feature type="coiled-coil region" evidence="14">
    <location>
        <begin position="811"/>
        <end position="866"/>
    </location>
</feature>
<organism evidence="17 18">
    <name type="scientific">Caenorhabditis auriculariae</name>
    <dbReference type="NCBI Taxonomy" id="2777116"/>
    <lineage>
        <taxon>Eukaryota</taxon>
        <taxon>Metazoa</taxon>
        <taxon>Ecdysozoa</taxon>
        <taxon>Nematoda</taxon>
        <taxon>Chromadorea</taxon>
        <taxon>Rhabditida</taxon>
        <taxon>Rhabditina</taxon>
        <taxon>Rhabditomorpha</taxon>
        <taxon>Rhabditoidea</taxon>
        <taxon>Rhabditidae</taxon>
        <taxon>Peloderinae</taxon>
        <taxon>Caenorhabditis</taxon>
    </lineage>
</organism>
<dbReference type="SUPFAM" id="SSF64158">
    <property type="entry name" value="2,3-Bisphosphoglycerate-independent phosphoglycerate mutase, substrate-binding domain"/>
    <property type="match status" value="1"/>
</dbReference>
<dbReference type="Pfam" id="PF00170">
    <property type="entry name" value="bZIP_1"/>
    <property type="match status" value="1"/>
</dbReference>
<comment type="caution">
    <text evidence="17">The sequence shown here is derived from an EMBL/GenBank/DDBJ whole genome shotgun (WGS) entry which is preliminary data.</text>
</comment>
<dbReference type="InterPro" id="IPR036646">
    <property type="entry name" value="PGAM_B_sf"/>
</dbReference>
<dbReference type="GO" id="GO:0004619">
    <property type="term" value="F:phosphoglycerate mutase activity"/>
    <property type="evidence" value="ECO:0007669"/>
    <property type="project" value="UniProtKB-EC"/>
</dbReference>
<feature type="compositionally biased region" description="Low complexity" evidence="15">
    <location>
        <begin position="684"/>
        <end position="695"/>
    </location>
</feature>
<comment type="function">
    <text evidence="4">Catalyzes the interconversion of 2-phosphoglycerate and 3-phosphoglycerate.</text>
</comment>
<dbReference type="PANTHER" id="PTHR31637">
    <property type="entry name" value="2,3-BISPHOSPHOGLYCERATE-INDEPENDENT PHOSPHOGLYCERATE MUTASE"/>
    <property type="match status" value="1"/>
</dbReference>
<evidence type="ECO:0000256" key="12">
    <source>
        <dbReference type="ARBA" id="ARBA00071648"/>
    </source>
</evidence>
<dbReference type="FunFam" id="3.40.1450.10:FF:000001">
    <property type="entry name" value="2,3-bisphosphoglycerate-independent phosphoglycerate mutase"/>
    <property type="match status" value="1"/>
</dbReference>
<comment type="similarity">
    <text evidence="6">Belongs to the BPG-independent phosphoglycerate mutase family.</text>
</comment>
<sequence length="1121" mass="124290">MENNDKVANRVCLIVIDGWGISSEEYGNAILNAKTPVMDKLCSGNWTEIEAHGLHVGLPEGLMGNSEVGHLNIGAGRVIYQDIVRINLACKNNQLVKNEGLINAANRAKSGNGRLHLAGLVSDGGVHSHIDHMFALIQAVKELGVPHLFLHFYGDGRDTSPTSGAGFLQQTLDFLQSQKFGKLATIVGRYYAMDRDKRWERINIAYEAMIAGIGEESTEDKVVDLVKGRYENNETDEFLKPIILQGDEGRVRDDDTLVFFDYRADRMREISEVMGMERYKDCNSKHKHPNNVQVIGMTQYKAEFPFPTLFPPASNKNVLAEWLASQKVSQFHCAETEKYAHVTFFFNGGLEKQWDGEERCMVPSPKVATYDLQPEMSCAGVADKMVEQVELKNHPFIMCNFAPPDMVGHTGVYEAAVKACEATDAAIGRIFEACQKHGYTMMVTADHGNAEKMKAPDGSKHTAHTCYRVPFTNSNSAYKFVHPSDRAPALCDVAPTVLAIMGLPQPAEMTGQSIVSKKEVSFVFNLGRRDAFIFCQGYCLKQSPKGIESRKMDAFDDLLLGVDDHESLGMMLSVADDDDIHLWNMPSNFPEPELFCDDLVSKLDLMQAEAEHSYAAPLSPPDSIAMSHASTSPSSYHSSSSSEEGYQVDILQAASNEIFAPTVKPDSDNELFCRSGALVGYTSTSSSSVTSSSSSGKQTNQYKQTSRFSSSGAYVGSAAKPSVSSIRYKPSSQRHLNGNPANISLNTTTTFSSGNTVNFKSGERRKYPALVLTEEEKRLCKKEGILLPEFYPLTKAEERDLKRIRRKIRNKRSAQTSRKRKQDYIEQLEDRVADCSQENQQLKAQVELLQRENQSVLVQLRKLQAALGQSAKRGTQAGTCIAVLMLSVCLLVAPHLNPLTRENNVQAAIECGEEVGVPCPNAGTLVRRPTLNKSAEKMVAAPVSLAASPEAVVQPQNVATLRRSTFGSSRTLGTYEDTCGAENDSNCANMPPLVPMRRVLPGAVTTNRMSARPPPPVLPPSHNVSHQKHVAMQVLQQKRTFAPAVDQRMSLSIAPEYVKEEPNEPYQQWNVSRHNLQYEHENEQLSQAPPYLKRQQLDHFPQYRQEQAIQPPVKRLKTQLF</sequence>
<dbReference type="CDD" id="cd16010">
    <property type="entry name" value="iPGM"/>
    <property type="match status" value="1"/>
</dbReference>
<dbReference type="GO" id="GO:0005737">
    <property type="term" value="C:cytoplasm"/>
    <property type="evidence" value="ECO:0007669"/>
    <property type="project" value="InterPro"/>
</dbReference>
<comment type="catalytic activity">
    <reaction evidence="1">
        <text>(2R)-2-phosphoglycerate = (2R)-3-phosphoglycerate</text>
        <dbReference type="Rhea" id="RHEA:15901"/>
        <dbReference type="ChEBI" id="CHEBI:58272"/>
        <dbReference type="ChEBI" id="CHEBI:58289"/>
        <dbReference type="EC" id="5.4.2.12"/>
    </reaction>
</comment>
<dbReference type="Gene3D" id="3.40.1450.10">
    <property type="entry name" value="BPG-independent phosphoglycerate mutase, domain B"/>
    <property type="match status" value="1"/>
</dbReference>
<evidence type="ECO:0000256" key="3">
    <source>
        <dbReference type="ARBA" id="ARBA00001946"/>
    </source>
</evidence>
<evidence type="ECO:0000256" key="5">
    <source>
        <dbReference type="ARBA" id="ARBA00004798"/>
    </source>
</evidence>
<feature type="region of interest" description="Disordered" evidence="15">
    <location>
        <begin position="684"/>
        <end position="716"/>
    </location>
</feature>
<proteinExistence type="inferred from homology"/>
<evidence type="ECO:0000313" key="17">
    <source>
        <dbReference type="EMBL" id="CAD6184459.1"/>
    </source>
</evidence>
<keyword evidence="10" id="KW-0464">Manganese</keyword>
<dbReference type="Pfam" id="PF01676">
    <property type="entry name" value="Metalloenzyme"/>
    <property type="match status" value="1"/>
</dbReference>
<dbReference type="HAMAP" id="MF_01038">
    <property type="entry name" value="GpmI"/>
    <property type="match status" value="1"/>
</dbReference>
<reference evidence="17" key="1">
    <citation type="submission" date="2020-10" db="EMBL/GenBank/DDBJ databases">
        <authorList>
            <person name="Kikuchi T."/>
        </authorList>
    </citation>
    <scope>NUCLEOTIDE SEQUENCE</scope>
    <source>
        <strain evidence="17">NKZ352</strain>
    </source>
</reference>
<feature type="domain" description="BZIP" evidence="16">
    <location>
        <begin position="800"/>
        <end position="863"/>
    </location>
</feature>
<dbReference type="EMBL" id="CAJGYM010000001">
    <property type="protein sequence ID" value="CAD6184459.1"/>
    <property type="molecule type" value="Genomic_DNA"/>
</dbReference>
<keyword evidence="9" id="KW-0324">Glycolysis</keyword>
<evidence type="ECO:0000256" key="4">
    <source>
        <dbReference type="ARBA" id="ARBA00002315"/>
    </source>
</evidence>
<feature type="compositionally biased region" description="Low complexity" evidence="15">
    <location>
        <begin position="623"/>
        <end position="642"/>
    </location>
</feature>
<evidence type="ECO:0000259" key="16">
    <source>
        <dbReference type="PROSITE" id="PS50217"/>
    </source>
</evidence>
<evidence type="ECO:0000256" key="14">
    <source>
        <dbReference type="SAM" id="Coils"/>
    </source>
</evidence>
<evidence type="ECO:0000256" key="6">
    <source>
        <dbReference type="ARBA" id="ARBA00008819"/>
    </source>
</evidence>
<feature type="region of interest" description="Disordered" evidence="15">
    <location>
        <begin position="616"/>
        <end position="643"/>
    </location>
</feature>
<dbReference type="PROSITE" id="PS00036">
    <property type="entry name" value="BZIP_BASIC"/>
    <property type="match status" value="1"/>
</dbReference>
<evidence type="ECO:0000256" key="11">
    <source>
        <dbReference type="ARBA" id="ARBA00023235"/>
    </source>
</evidence>
<comment type="cofactor">
    <cofactor evidence="2">
        <name>Mn(2+)</name>
        <dbReference type="ChEBI" id="CHEBI:29035"/>
    </cofactor>
</comment>
<comment type="pathway">
    <text evidence="5">Carbohydrate degradation; glycolysis; pyruvate from D-glyceraldehyde 3-phosphate: step 3/5.</text>
</comment>
<dbReference type="SUPFAM" id="SSF53649">
    <property type="entry name" value="Alkaline phosphatase-like"/>
    <property type="match status" value="1"/>
</dbReference>
<dbReference type="InterPro" id="IPR011258">
    <property type="entry name" value="BPG-indep_PGM_N"/>
</dbReference>
<keyword evidence="14" id="KW-0175">Coiled coil</keyword>